<name>A0A9P0AZY7_BRAAE</name>
<evidence type="ECO:0000256" key="1">
    <source>
        <dbReference type="SAM" id="MobiDB-lite"/>
    </source>
</evidence>
<keyword evidence="3" id="KW-1185">Reference proteome</keyword>
<organism evidence="2 3">
    <name type="scientific">Brassicogethes aeneus</name>
    <name type="common">Rape pollen beetle</name>
    <name type="synonym">Meligethes aeneus</name>
    <dbReference type="NCBI Taxonomy" id="1431903"/>
    <lineage>
        <taxon>Eukaryota</taxon>
        <taxon>Metazoa</taxon>
        <taxon>Ecdysozoa</taxon>
        <taxon>Arthropoda</taxon>
        <taxon>Hexapoda</taxon>
        <taxon>Insecta</taxon>
        <taxon>Pterygota</taxon>
        <taxon>Neoptera</taxon>
        <taxon>Endopterygota</taxon>
        <taxon>Coleoptera</taxon>
        <taxon>Polyphaga</taxon>
        <taxon>Cucujiformia</taxon>
        <taxon>Nitidulidae</taxon>
        <taxon>Meligethinae</taxon>
        <taxon>Brassicogethes</taxon>
    </lineage>
</organism>
<accession>A0A9P0AZY7</accession>
<reference evidence="2" key="1">
    <citation type="submission" date="2021-12" db="EMBL/GenBank/DDBJ databases">
        <authorList>
            <person name="King R."/>
        </authorList>
    </citation>
    <scope>NUCLEOTIDE SEQUENCE</scope>
</reference>
<dbReference type="Proteomes" id="UP001154078">
    <property type="component" value="Chromosome 3"/>
</dbReference>
<feature type="region of interest" description="Disordered" evidence="1">
    <location>
        <begin position="261"/>
        <end position="282"/>
    </location>
</feature>
<evidence type="ECO:0000313" key="2">
    <source>
        <dbReference type="EMBL" id="CAH0553433.1"/>
    </source>
</evidence>
<evidence type="ECO:0000313" key="3">
    <source>
        <dbReference type="Proteomes" id="UP001154078"/>
    </source>
</evidence>
<sequence>MSSINTGYCQIMSPVGHSTGDCEFKLTDTKTDRELAHIIATEVVGDIVDNAMDIIQKKSTGKIGDIITDSNEFDSIIESMEKIQIVDEEKGKKKRLGDQLESTNEIIADERKIRHQPVEKKSRLTDLVKNSKQLLSKYILNENIRHDNPEDDHKEKVIRVFEMDNQEEDNAIQSANVQLEANHLPEDVQEDFEDDNLDDIQLEKGSNGDTPENIKKTMTFPIAGTSSTKSFCNRYKTLKLTASELKKKKWNIGSKLMNIIKKNKSKKEDQGEEEDNEAKAVQ</sequence>
<proteinExistence type="predicted"/>
<dbReference type="OrthoDB" id="6730012at2759"/>
<dbReference type="AlphaFoldDB" id="A0A9P0AZY7"/>
<gene>
    <name evidence="2" type="ORF">MELIAE_LOCUS5421</name>
</gene>
<protein>
    <submittedName>
        <fullName evidence="2">Uncharacterized protein</fullName>
    </submittedName>
</protein>
<dbReference type="EMBL" id="OV121134">
    <property type="protein sequence ID" value="CAH0553433.1"/>
    <property type="molecule type" value="Genomic_DNA"/>
</dbReference>